<dbReference type="AlphaFoldDB" id="A0AAV6J199"/>
<accession>A0AAV6J199</accession>
<evidence type="ECO:0000313" key="3">
    <source>
        <dbReference type="Proteomes" id="UP000823749"/>
    </source>
</evidence>
<keyword evidence="3" id="KW-1185">Reference proteome</keyword>
<dbReference type="EMBL" id="JACTNZ010000009">
    <property type="protein sequence ID" value="KAG5532534.1"/>
    <property type="molecule type" value="Genomic_DNA"/>
</dbReference>
<proteinExistence type="predicted"/>
<protein>
    <submittedName>
        <fullName evidence="2">Uncharacterized protein</fullName>
    </submittedName>
</protein>
<comment type="caution">
    <text evidence="2">The sequence shown here is derived from an EMBL/GenBank/DDBJ whole genome shotgun (WGS) entry which is preliminary data.</text>
</comment>
<feature type="transmembrane region" description="Helical" evidence="1">
    <location>
        <begin position="48"/>
        <end position="66"/>
    </location>
</feature>
<keyword evidence="1" id="KW-0812">Transmembrane</keyword>
<reference evidence="2" key="1">
    <citation type="submission" date="2020-08" db="EMBL/GenBank/DDBJ databases">
        <title>Plant Genome Project.</title>
        <authorList>
            <person name="Zhang R.-G."/>
        </authorList>
    </citation>
    <scope>NUCLEOTIDE SEQUENCE</scope>
    <source>
        <strain evidence="2">WSP0</strain>
        <tissue evidence="2">Leaf</tissue>
    </source>
</reference>
<keyword evidence="1" id="KW-0472">Membrane</keyword>
<sequence>MIMAPRPLTVVFGRRKGRKMWFNVVHEMYGKKVCSAAMMDGTELSEKLVKRVRGVWLLFVVFWSAFGSDLLFYGSVSVGFLMVSGMLGCLADVDFGQSFGISCVSVRPTEFWVIAASCSG</sequence>
<evidence type="ECO:0000256" key="1">
    <source>
        <dbReference type="SAM" id="Phobius"/>
    </source>
</evidence>
<name>A0AAV6J199_9ERIC</name>
<evidence type="ECO:0000313" key="2">
    <source>
        <dbReference type="EMBL" id="KAG5532534.1"/>
    </source>
</evidence>
<keyword evidence="1" id="KW-1133">Transmembrane helix</keyword>
<gene>
    <name evidence="2" type="ORF">RHGRI_026980</name>
</gene>
<dbReference type="Proteomes" id="UP000823749">
    <property type="component" value="Chromosome 9"/>
</dbReference>
<organism evidence="2 3">
    <name type="scientific">Rhododendron griersonianum</name>
    <dbReference type="NCBI Taxonomy" id="479676"/>
    <lineage>
        <taxon>Eukaryota</taxon>
        <taxon>Viridiplantae</taxon>
        <taxon>Streptophyta</taxon>
        <taxon>Embryophyta</taxon>
        <taxon>Tracheophyta</taxon>
        <taxon>Spermatophyta</taxon>
        <taxon>Magnoliopsida</taxon>
        <taxon>eudicotyledons</taxon>
        <taxon>Gunneridae</taxon>
        <taxon>Pentapetalae</taxon>
        <taxon>asterids</taxon>
        <taxon>Ericales</taxon>
        <taxon>Ericaceae</taxon>
        <taxon>Ericoideae</taxon>
        <taxon>Rhodoreae</taxon>
        <taxon>Rhododendron</taxon>
    </lineage>
</organism>